<protein>
    <submittedName>
        <fullName evidence="2">Oxidoreductase</fullName>
    </submittedName>
</protein>
<dbReference type="Pfam" id="PF01408">
    <property type="entry name" value="GFO_IDH_MocA"/>
    <property type="match status" value="1"/>
</dbReference>
<dbReference type="InterPro" id="IPR000683">
    <property type="entry name" value="Gfo/Idh/MocA-like_OxRdtase_N"/>
</dbReference>
<dbReference type="Gene3D" id="3.40.50.720">
    <property type="entry name" value="NAD(P)-binding Rossmann-like Domain"/>
    <property type="match status" value="1"/>
</dbReference>
<sequence>MNELRIGLIGTDTSHAVVFSSMINDIHHKDHIPGGRVVCAYAGGSADFPLSISRVDDYMNLLSDRFGILKMDSLQEVAESCDAILLESADGRVHLEQFQAIAPYGKPVFIDKPLALSAREAAEIHQIAKRWGTPIMSSSSLRYAEQMRECLAAIGRSNVAAAETRGPFIVEPTQSVYFWYGIHSVEMLYAILGTGCASISAWVEDDYEIVTGRWHDGRIGTVRLERRPDSRFGAVIHGEDKQRFSFEISPDAKPFYASLLEQIMNFFRTKQSPIQWSETAEIIRFLEAAEESRKLGGVPIPT</sequence>
<gene>
    <name evidence="2" type="ORF">KCTCHS21_56820</name>
</gene>
<organism evidence="2 3">
    <name type="scientific">Cohnella abietis</name>
    <dbReference type="NCBI Taxonomy" id="2507935"/>
    <lineage>
        <taxon>Bacteria</taxon>
        <taxon>Bacillati</taxon>
        <taxon>Bacillota</taxon>
        <taxon>Bacilli</taxon>
        <taxon>Bacillales</taxon>
        <taxon>Paenibacillaceae</taxon>
        <taxon>Cohnella</taxon>
    </lineage>
</organism>
<dbReference type="SUPFAM" id="SSF51735">
    <property type="entry name" value="NAD(P)-binding Rossmann-fold domains"/>
    <property type="match status" value="1"/>
</dbReference>
<dbReference type="Proteomes" id="UP000289856">
    <property type="component" value="Chromosome"/>
</dbReference>
<dbReference type="RefSeq" id="WP_130615643.1">
    <property type="nucleotide sequence ID" value="NZ_AP019400.1"/>
</dbReference>
<dbReference type="AlphaFoldDB" id="A0A3T1DDW2"/>
<keyword evidence="3" id="KW-1185">Reference proteome</keyword>
<dbReference type="KEGG" id="cohn:KCTCHS21_56820"/>
<dbReference type="EMBL" id="AP019400">
    <property type="protein sequence ID" value="BBI36283.1"/>
    <property type="molecule type" value="Genomic_DNA"/>
</dbReference>
<evidence type="ECO:0000259" key="1">
    <source>
        <dbReference type="Pfam" id="PF01408"/>
    </source>
</evidence>
<evidence type="ECO:0000313" key="3">
    <source>
        <dbReference type="Proteomes" id="UP000289856"/>
    </source>
</evidence>
<proteinExistence type="predicted"/>
<name>A0A3T1DDW2_9BACL</name>
<dbReference type="GO" id="GO:0000166">
    <property type="term" value="F:nucleotide binding"/>
    <property type="evidence" value="ECO:0007669"/>
    <property type="project" value="InterPro"/>
</dbReference>
<dbReference type="InterPro" id="IPR036291">
    <property type="entry name" value="NAD(P)-bd_dom_sf"/>
</dbReference>
<feature type="domain" description="Gfo/Idh/MocA-like oxidoreductase N-terminal" evidence="1">
    <location>
        <begin position="63"/>
        <end position="133"/>
    </location>
</feature>
<dbReference type="OrthoDB" id="128220at2"/>
<evidence type="ECO:0000313" key="2">
    <source>
        <dbReference type="EMBL" id="BBI36283.1"/>
    </source>
</evidence>
<reference evidence="2 3" key="1">
    <citation type="submission" date="2019-01" db="EMBL/GenBank/DDBJ databases">
        <title>Complete genome sequence of Cohnella hallensis HS21 isolated from Korean fir (Abies koreana) rhizospheric soil.</title>
        <authorList>
            <person name="Jiang L."/>
            <person name="Kang S.W."/>
            <person name="Kim S."/>
            <person name="Jung J."/>
            <person name="Kim C.Y."/>
            <person name="Kim D.H."/>
            <person name="Kim S.W."/>
            <person name="Lee J."/>
        </authorList>
    </citation>
    <scope>NUCLEOTIDE SEQUENCE [LARGE SCALE GENOMIC DNA]</scope>
    <source>
        <strain evidence="2 3">HS21</strain>
    </source>
</reference>
<accession>A0A3T1DDW2</accession>